<dbReference type="EMBL" id="NCEQ01000005">
    <property type="protein sequence ID" value="OYX57620.1"/>
    <property type="molecule type" value="Genomic_DNA"/>
</dbReference>
<evidence type="ECO:0000256" key="1">
    <source>
        <dbReference type="ARBA" id="ARBA00006484"/>
    </source>
</evidence>
<name>A0A258HKW2_9CAUL</name>
<keyword evidence="2" id="KW-0560">Oxidoreductase</keyword>
<accession>A0A258HKW2</accession>
<evidence type="ECO:0000313" key="4">
    <source>
        <dbReference type="Proteomes" id="UP000216147"/>
    </source>
</evidence>
<dbReference type="InterPro" id="IPR036291">
    <property type="entry name" value="NAD(P)-bd_dom_sf"/>
</dbReference>
<gene>
    <name evidence="3" type="ORF">B7Y86_05660</name>
</gene>
<reference evidence="3 4" key="1">
    <citation type="submission" date="2017-03" db="EMBL/GenBank/DDBJ databases">
        <title>Lifting the veil on microbial sulfur biogeochemistry in mining wastewaters.</title>
        <authorList>
            <person name="Kantor R.S."/>
            <person name="Colenbrander Nelson T."/>
            <person name="Marshall S."/>
            <person name="Bennett D."/>
            <person name="Apte S."/>
            <person name="Camacho D."/>
            <person name="Thomas B.C."/>
            <person name="Warren L.A."/>
            <person name="Banfield J.F."/>
        </authorList>
    </citation>
    <scope>NUCLEOTIDE SEQUENCE [LARGE SCALE GENOMIC DNA]</scope>
    <source>
        <strain evidence="3">32-68-21</strain>
    </source>
</reference>
<evidence type="ECO:0000256" key="2">
    <source>
        <dbReference type="ARBA" id="ARBA00023002"/>
    </source>
</evidence>
<protein>
    <recommendedName>
        <fullName evidence="5">Short-chain dehydrogenase</fullName>
    </recommendedName>
</protein>
<dbReference type="SUPFAM" id="SSF51735">
    <property type="entry name" value="NAD(P)-binding Rossmann-fold domains"/>
    <property type="match status" value="1"/>
</dbReference>
<dbReference type="InterPro" id="IPR002347">
    <property type="entry name" value="SDR_fam"/>
</dbReference>
<dbReference type="PRINTS" id="PR00081">
    <property type="entry name" value="GDHRDH"/>
</dbReference>
<dbReference type="Proteomes" id="UP000216147">
    <property type="component" value="Unassembled WGS sequence"/>
</dbReference>
<dbReference type="AlphaFoldDB" id="A0A258HKW2"/>
<comment type="caution">
    <text evidence="3">The sequence shown here is derived from an EMBL/GenBank/DDBJ whole genome shotgun (WGS) entry which is preliminary data.</text>
</comment>
<evidence type="ECO:0000313" key="3">
    <source>
        <dbReference type="EMBL" id="OYX57620.1"/>
    </source>
</evidence>
<evidence type="ECO:0008006" key="5">
    <source>
        <dbReference type="Google" id="ProtNLM"/>
    </source>
</evidence>
<sequence>MIDDSRRDPTFVSKYGPWVLVSGASEGTGAELATLAAAKGCNVVLVARRLDKLDLLATTLRDQFGVEVVTQSLDLTVADGAAMLQACADGLELGLVIFNAGGDSVGGPFLAKPYSEWRQLLHRNIDMLTEACHRFATAFVAKGRGGIVIIGSEAAFQGTGRLALYSATKGYALNLGESLWRELKPKGVDVLNVLIGATDTPKLRTVFEKNNLSPDAVPLTLAEDVARVALEHLGEGPTVVLNALDDDDNPMLSRRLRRERVVYHSEFLNHFYGPE</sequence>
<comment type="similarity">
    <text evidence="1">Belongs to the short-chain dehydrogenases/reductases (SDR) family.</text>
</comment>
<dbReference type="Gene3D" id="3.40.50.720">
    <property type="entry name" value="NAD(P)-binding Rossmann-like Domain"/>
    <property type="match status" value="1"/>
</dbReference>
<proteinExistence type="inferred from homology"/>
<dbReference type="GO" id="GO:0016491">
    <property type="term" value="F:oxidoreductase activity"/>
    <property type="evidence" value="ECO:0007669"/>
    <property type="project" value="UniProtKB-KW"/>
</dbReference>
<organism evidence="3 4">
    <name type="scientific">Brevundimonas subvibrioides</name>
    <dbReference type="NCBI Taxonomy" id="74313"/>
    <lineage>
        <taxon>Bacteria</taxon>
        <taxon>Pseudomonadati</taxon>
        <taxon>Pseudomonadota</taxon>
        <taxon>Alphaproteobacteria</taxon>
        <taxon>Caulobacterales</taxon>
        <taxon>Caulobacteraceae</taxon>
        <taxon>Brevundimonas</taxon>
    </lineage>
</organism>
<dbReference type="Pfam" id="PF00106">
    <property type="entry name" value="adh_short"/>
    <property type="match status" value="1"/>
</dbReference>
<dbReference type="PANTHER" id="PTHR43086">
    <property type="entry name" value="VERY-LONG-CHAIN 3-OXOOACYL-COA REDUCTASE"/>
    <property type="match status" value="1"/>
</dbReference>
<dbReference type="PANTHER" id="PTHR43086:SF3">
    <property type="entry name" value="NADP-DEPENDENT 3-HYDROXY ACID DEHYDROGENASE YDFG"/>
    <property type="match status" value="1"/>
</dbReference>